<evidence type="ECO:0000313" key="2">
    <source>
        <dbReference type="Proteomes" id="UP001554567"/>
    </source>
</evidence>
<name>A0ABV3MZY1_9GAMM</name>
<proteinExistence type="predicted"/>
<accession>A0ABV3MZY1</accession>
<organism evidence="1 2">
    <name type="scientific">Erwinia papayae</name>
    <dbReference type="NCBI Taxonomy" id="206499"/>
    <lineage>
        <taxon>Bacteria</taxon>
        <taxon>Pseudomonadati</taxon>
        <taxon>Pseudomonadota</taxon>
        <taxon>Gammaproteobacteria</taxon>
        <taxon>Enterobacterales</taxon>
        <taxon>Erwiniaceae</taxon>
        <taxon>Erwinia</taxon>
    </lineage>
</organism>
<dbReference type="EMBL" id="JBFKZN010000004">
    <property type="protein sequence ID" value="MEW5289119.1"/>
    <property type="molecule type" value="Genomic_DNA"/>
</dbReference>
<sequence>MISDSKTMQEPGRYYTFESRLPQGVFFEIRPNNLPRNAKPITDETSGMCIGYSVAQAPGLWQIYDVQGHFVRLEEAPLETPLIDPTDIALFALGIFRILRAGRVLFESGARAALSVKLSHSTILFLRSRLKPGLHARNLKMTESAAKHMYEPGRYVPLHIQERAIRYGKRMADPRKGAGMFRYETRMFKLRFNKHTMQYEYKEYTLEVVVRESDWTVSHFKYF</sequence>
<dbReference type="Proteomes" id="UP001554567">
    <property type="component" value="Unassembled WGS sequence"/>
</dbReference>
<comment type="caution">
    <text evidence="1">The sequence shown here is derived from an EMBL/GenBank/DDBJ whole genome shotgun (WGS) entry which is preliminary data.</text>
</comment>
<dbReference type="RefSeq" id="WP_367167163.1">
    <property type="nucleotide sequence ID" value="NZ_JBFKZN010000004.1"/>
</dbReference>
<keyword evidence="2" id="KW-1185">Reference proteome</keyword>
<gene>
    <name evidence="1" type="ORF">ABW286_07980</name>
</gene>
<evidence type="ECO:0000313" key="1">
    <source>
        <dbReference type="EMBL" id="MEW5289119.1"/>
    </source>
</evidence>
<reference evidence="1 2" key="1">
    <citation type="submission" date="2024-07" db="EMBL/GenBank/DDBJ databases">
        <authorList>
            <person name="Dulla G.F.J."/>
            <person name="Delorm J.G."/>
        </authorList>
    </citation>
    <scope>NUCLEOTIDE SEQUENCE [LARGE SCALE GENOMIC DNA]</scope>
    <source>
        <strain evidence="1 2">JGD 233</strain>
    </source>
</reference>
<protein>
    <submittedName>
        <fullName evidence="1">Uncharacterized protein</fullName>
    </submittedName>
</protein>